<geneLocation type="plasmid" evidence="1">
    <name>pKAP298</name>
</geneLocation>
<dbReference type="RefSeq" id="WP_011178477.1">
    <property type="nucleotide sequence ID" value="NC_005915.1"/>
</dbReference>
<proteinExistence type="predicted"/>
<dbReference type="AlphaFoldDB" id="Q6TFD3"/>
<accession>Q6TFD3</accession>
<dbReference type="EMBL" id="AY422720">
    <property type="protein sequence ID" value="AAR87126.1"/>
    <property type="molecule type" value="Genomic_DNA"/>
</dbReference>
<reference evidence="1" key="1">
    <citation type="journal article" date="2005" name="J. Mol. Evol.">
        <title>Sequence, transcription activity, and evolutionary origin of the R-body coding plasmid pKAP298 from the intracellular parasitic bacterium Caedibacter taeniospiralis.</title>
        <authorList>
            <person name="Jeblick J."/>
            <person name="Kusch J."/>
        </authorList>
    </citation>
    <scope>NUCLEOTIDE SEQUENCE</scope>
    <source>
        <plasmid evidence="1">pKAP298</plasmid>
    </source>
</reference>
<evidence type="ECO:0000313" key="1">
    <source>
        <dbReference type="EMBL" id="AAR87126.1"/>
    </source>
</evidence>
<protein>
    <submittedName>
        <fullName evidence="1">Uncharacterized protein</fullName>
    </submittedName>
</protein>
<keyword evidence="1" id="KW-0614">Plasmid</keyword>
<name>Q6TFD3_CAETA</name>
<organism evidence="1">
    <name type="scientific">Caedibacter taeniospiralis</name>
    <dbReference type="NCBI Taxonomy" id="28907"/>
    <lineage>
        <taxon>Bacteria</taxon>
        <taxon>Pseudomonadati</taxon>
        <taxon>Pseudomonadota</taxon>
        <taxon>Gammaproteobacteria</taxon>
        <taxon>Thiotrichales</taxon>
        <taxon>Fastidiosibacteraceae</taxon>
        <taxon>Caedibacter</taxon>
    </lineage>
</organism>
<sequence>MEWSINGKRKYIMRDGIYFVIVSRPVHINCGFLGFFRIPGIFDAKHQFFAMAYCLNNVFKIFEGTARGRHLNPAFEEEHDFNGAEVISWIFDPGQVVYRYVFNTSQSPEFLKQLGNYDGRYHNCATAVELCVLASPLSPVIKNLLLTDDFINASYGYGKGRATETWRNERYEHRVVIKPEFKDGFKGEISRDGKFKKNPDGIDIPIYNYIKPEEYRLTDPRSGINAETTNQTPFVIRYGSSLS</sequence>